<dbReference type="InterPro" id="IPR002762">
    <property type="entry name" value="CbiX-like"/>
</dbReference>
<dbReference type="OrthoDB" id="9797895at2"/>
<evidence type="ECO:0000313" key="4">
    <source>
        <dbReference type="Proteomes" id="UP000036923"/>
    </source>
</evidence>
<dbReference type="SUPFAM" id="SSF53800">
    <property type="entry name" value="Chelatase"/>
    <property type="match status" value="1"/>
</dbReference>
<dbReference type="PANTHER" id="PTHR33542:SF3">
    <property type="entry name" value="SIROHYDROCHLORIN FERROCHELATASE, CHLOROPLASTIC"/>
    <property type="match status" value="1"/>
</dbReference>
<dbReference type="Pfam" id="PF01903">
    <property type="entry name" value="CbiX"/>
    <property type="match status" value="1"/>
</dbReference>
<dbReference type="Proteomes" id="UP000036923">
    <property type="component" value="Unassembled WGS sequence"/>
</dbReference>
<evidence type="ECO:0000256" key="2">
    <source>
        <dbReference type="ARBA" id="ARBA00023239"/>
    </source>
</evidence>
<dbReference type="RefSeq" id="WP_036939047.1">
    <property type="nucleotide sequence ID" value="NZ_JQKC01000008.1"/>
</dbReference>
<sequence length="120" mass="13678">MNGILILAHGSKKKETEDILNSLVDKVKYKTGEELVVPSYLQFSEENMEKGVELLVSRGAKNIRIVPMFLFDGVHVREDIPNELNEIKERFPGIEIKMGRHIGDDDKLVDIIIDRISEIC</sequence>
<dbReference type="GO" id="GO:0016829">
    <property type="term" value="F:lyase activity"/>
    <property type="evidence" value="ECO:0007669"/>
    <property type="project" value="UniProtKB-KW"/>
</dbReference>
<accession>A0A0L6JQ83</accession>
<keyword evidence="2" id="KW-0456">Lyase</keyword>
<evidence type="ECO:0000313" key="3">
    <source>
        <dbReference type="EMBL" id="KNY28001.1"/>
    </source>
</evidence>
<organism evidence="3 4">
    <name type="scientific">Pseudobacteroides cellulosolvens ATCC 35603 = DSM 2933</name>
    <dbReference type="NCBI Taxonomy" id="398512"/>
    <lineage>
        <taxon>Bacteria</taxon>
        <taxon>Bacillati</taxon>
        <taxon>Bacillota</taxon>
        <taxon>Clostridia</taxon>
        <taxon>Eubacteriales</taxon>
        <taxon>Oscillospiraceae</taxon>
        <taxon>Pseudobacteroides</taxon>
    </lineage>
</organism>
<evidence type="ECO:0000256" key="1">
    <source>
        <dbReference type="ARBA" id="ARBA00022723"/>
    </source>
</evidence>
<name>A0A0L6JQ83_9FIRM</name>
<dbReference type="EMBL" id="LGTC01000001">
    <property type="protein sequence ID" value="KNY28001.1"/>
    <property type="molecule type" value="Genomic_DNA"/>
</dbReference>
<comment type="caution">
    <text evidence="3">The sequence shown here is derived from an EMBL/GenBank/DDBJ whole genome shotgun (WGS) entry which is preliminary data.</text>
</comment>
<protein>
    <submittedName>
        <fullName evidence="3">Cobalamin (Vitamin B12) biosynthesis CbiX protein</fullName>
    </submittedName>
</protein>
<keyword evidence="4" id="KW-1185">Reference proteome</keyword>
<dbReference type="eggNOG" id="COG2138">
    <property type="taxonomic scope" value="Bacteria"/>
</dbReference>
<dbReference type="AlphaFoldDB" id="A0A0L6JQ83"/>
<reference evidence="4" key="1">
    <citation type="submission" date="2015-07" db="EMBL/GenBank/DDBJ databases">
        <title>Near-Complete Genome Sequence of the Cellulolytic Bacterium Bacteroides (Pseudobacteroides) cellulosolvens ATCC 35603.</title>
        <authorList>
            <person name="Dassa B."/>
            <person name="Utturkar S.M."/>
            <person name="Klingeman D.M."/>
            <person name="Hurt R.A."/>
            <person name="Keller M."/>
            <person name="Xu J."/>
            <person name="Reddy Y.H.K."/>
            <person name="Borovok I."/>
            <person name="Grinberg I.R."/>
            <person name="Lamed R."/>
            <person name="Zhivin O."/>
            <person name="Bayer E.A."/>
            <person name="Brown S.D."/>
        </authorList>
    </citation>
    <scope>NUCLEOTIDE SEQUENCE [LARGE SCALE GENOMIC DNA]</scope>
    <source>
        <strain evidence="4">DSM 2933</strain>
    </source>
</reference>
<dbReference type="CDD" id="cd03416">
    <property type="entry name" value="CbiX_SirB_N"/>
    <property type="match status" value="1"/>
</dbReference>
<dbReference type="STRING" id="398512.Bccel_3272"/>
<dbReference type="Gene3D" id="3.40.50.1400">
    <property type="match status" value="1"/>
</dbReference>
<dbReference type="InterPro" id="IPR050963">
    <property type="entry name" value="Sirohydro_Cobaltochel/CbiX"/>
</dbReference>
<proteinExistence type="predicted"/>
<gene>
    <name evidence="3" type="ORF">Bccel_3272</name>
</gene>
<dbReference type="GO" id="GO:0046872">
    <property type="term" value="F:metal ion binding"/>
    <property type="evidence" value="ECO:0007669"/>
    <property type="project" value="UniProtKB-KW"/>
</dbReference>
<dbReference type="PANTHER" id="PTHR33542">
    <property type="entry name" value="SIROHYDROCHLORIN FERROCHELATASE, CHLOROPLASTIC"/>
    <property type="match status" value="1"/>
</dbReference>
<keyword evidence="1" id="KW-0479">Metal-binding</keyword>